<feature type="transmembrane region" description="Helical" evidence="11">
    <location>
        <begin position="149"/>
        <end position="171"/>
    </location>
</feature>
<feature type="transmembrane region" description="Helical" evidence="11">
    <location>
        <begin position="52"/>
        <end position="70"/>
    </location>
</feature>
<keyword evidence="4" id="KW-0328">Glycosyltransferase</keyword>
<dbReference type="PANTHER" id="PTHR12468:SF2">
    <property type="entry name" value="GPI MANNOSYLTRANSFERASE 2"/>
    <property type="match status" value="1"/>
</dbReference>
<evidence type="ECO:0000256" key="7">
    <source>
        <dbReference type="ARBA" id="ARBA00022824"/>
    </source>
</evidence>
<evidence type="ECO:0000256" key="11">
    <source>
        <dbReference type="SAM" id="Phobius"/>
    </source>
</evidence>
<feature type="compositionally biased region" description="Low complexity" evidence="10">
    <location>
        <begin position="1"/>
        <end position="15"/>
    </location>
</feature>
<feature type="transmembrane region" description="Helical" evidence="11">
    <location>
        <begin position="413"/>
        <end position="434"/>
    </location>
</feature>
<keyword evidence="7" id="KW-0256">Endoplasmic reticulum</keyword>
<evidence type="ECO:0000256" key="2">
    <source>
        <dbReference type="ARBA" id="ARBA00004687"/>
    </source>
</evidence>
<keyword evidence="9 11" id="KW-0472">Membrane</keyword>
<comment type="subcellular location">
    <subcellularLocation>
        <location evidence="1">Endoplasmic reticulum membrane</location>
        <topology evidence="1">Multi-pass membrane protein</topology>
    </subcellularLocation>
</comment>
<keyword evidence="5" id="KW-0808">Transferase</keyword>
<feature type="transmembrane region" description="Helical" evidence="11">
    <location>
        <begin position="342"/>
        <end position="361"/>
    </location>
</feature>
<keyword evidence="13" id="KW-1185">Reference proteome</keyword>
<feature type="transmembrane region" description="Helical" evidence="11">
    <location>
        <begin position="200"/>
        <end position="221"/>
    </location>
</feature>
<evidence type="ECO:0000256" key="4">
    <source>
        <dbReference type="ARBA" id="ARBA00022676"/>
    </source>
</evidence>
<gene>
    <name evidence="12" type="ORF">KGQ19_26910</name>
</gene>
<evidence type="ECO:0000313" key="12">
    <source>
        <dbReference type="EMBL" id="MBS2550507.1"/>
    </source>
</evidence>
<evidence type="ECO:0000256" key="10">
    <source>
        <dbReference type="SAM" id="MobiDB-lite"/>
    </source>
</evidence>
<accession>A0ABS5KWQ8</accession>
<organism evidence="12 13">
    <name type="scientific">Catenulispora pinistramenti</name>
    <dbReference type="NCBI Taxonomy" id="2705254"/>
    <lineage>
        <taxon>Bacteria</taxon>
        <taxon>Bacillati</taxon>
        <taxon>Actinomycetota</taxon>
        <taxon>Actinomycetes</taxon>
        <taxon>Catenulisporales</taxon>
        <taxon>Catenulisporaceae</taxon>
        <taxon>Catenulispora</taxon>
    </lineage>
</organism>
<name>A0ABS5KWQ8_9ACTN</name>
<dbReference type="InterPro" id="IPR007315">
    <property type="entry name" value="PIG-V/Gpi18"/>
</dbReference>
<reference evidence="12 13" key="1">
    <citation type="submission" date="2020-02" db="EMBL/GenBank/DDBJ databases">
        <title>Acidophilic actinobacteria isolated from forest soil.</title>
        <authorList>
            <person name="Golinska P."/>
        </authorList>
    </citation>
    <scope>NUCLEOTIDE SEQUENCE [LARGE SCALE GENOMIC DNA]</scope>
    <source>
        <strain evidence="12 13">NL8</strain>
    </source>
</reference>
<dbReference type="PANTHER" id="PTHR12468">
    <property type="entry name" value="GPI MANNOSYLTRANSFERASE 2"/>
    <property type="match status" value="1"/>
</dbReference>
<feature type="transmembrane region" description="Helical" evidence="11">
    <location>
        <begin position="177"/>
        <end position="193"/>
    </location>
</feature>
<evidence type="ECO:0000256" key="3">
    <source>
        <dbReference type="ARBA" id="ARBA00022502"/>
    </source>
</evidence>
<evidence type="ECO:0000256" key="9">
    <source>
        <dbReference type="ARBA" id="ARBA00023136"/>
    </source>
</evidence>
<dbReference type="RefSeq" id="WP_212013427.1">
    <property type="nucleotide sequence ID" value="NZ_JAAFYZ010000105.1"/>
</dbReference>
<dbReference type="Proteomes" id="UP000730482">
    <property type="component" value="Unassembled WGS sequence"/>
</dbReference>
<evidence type="ECO:0000313" key="13">
    <source>
        <dbReference type="Proteomes" id="UP000730482"/>
    </source>
</evidence>
<dbReference type="EMBL" id="JAAFYZ010000105">
    <property type="protein sequence ID" value="MBS2550507.1"/>
    <property type="molecule type" value="Genomic_DNA"/>
</dbReference>
<feature type="region of interest" description="Disordered" evidence="10">
    <location>
        <begin position="1"/>
        <end position="30"/>
    </location>
</feature>
<keyword evidence="3" id="KW-0337">GPI-anchor biosynthesis</keyword>
<protein>
    <recommendedName>
        <fullName evidence="14">Integral membrane protein</fullName>
    </recommendedName>
</protein>
<evidence type="ECO:0000256" key="1">
    <source>
        <dbReference type="ARBA" id="ARBA00004477"/>
    </source>
</evidence>
<keyword evidence="6 11" id="KW-0812">Transmembrane</keyword>
<comment type="pathway">
    <text evidence="2">Glycolipid biosynthesis; glycosylphosphatidylinositol-anchor biosynthesis.</text>
</comment>
<evidence type="ECO:0000256" key="6">
    <source>
        <dbReference type="ARBA" id="ARBA00022692"/>
    </source>
</evidence>
<comment type="caution">
    <text evidence="12">The sequence shown here is derived from an EMBL/GenBank/DDBJ whole genome shotgun (WGS) entry which is preliminary data.</text>
</comment>
<keyword evidence="8 11" id="KW-1133">Transmembrane helix</keyword>
<feature type="transmembrane region" description="Helical" evidence="11">
    <location>
        <begin position="274"/>
        <end position="292"/>
    </location>
</feature>
<evidence type="ECO:0000256" key="5">
    <source>
        <dbReference type="ARBA" id="ARBA00022679"/>
    </source>
</evidence>
<evidence type="ECO:0008006" key="14">
    <source>
        <dbReference type="Google" id="ProtNLM"/>
    </source>
</evidence>
<evidence type="ECO:0000256" key="8">
    <source>
        <dbReference type="ARBA" id="ARBA00022989"/>
    </source>
</evidence>
<sequence>MDFVTSSPVPKTVPTTEPPRPQARRRRQRPAIVYPRAAARQVALRKAAPSVLAVYGALKLTGLLVFMWLLDTTGDYRSKAPRYGGGAHAWDVLSTWDGWWYRQIAEHGYHPQLIPVPGGSGHWSVEQNSAAFFPLYPGLIRAVSATTGLGSFGAGLTVSVVASFAAALGIYAVASGLAGHSVGLLAAALWAVWPGSGVEWSVYSDSLYIALAVWTCHFVLARRWLTAGALCLVAGLSRPTAGTLIAAVAAAAIPAAFRDEDGRWRPLPVRRRPLAALALAPLGLLGYLGWVGEQAGDIKAFTILESDAWDHYFDFGRSTAHVVVAVLTGRSDYESAAASEDLVGVGVLLLTGVLLVVLAQLRPPPVLAVYTVCTVVLAVGTHEIFGMVSRYLLPTFPLLFPAAMALDRLKPPGRVAVLALTALASGSLTGYMLFEIGIP</sequence>
<feature type="transmembrane region" description="Helical" evidence="11">
    <location>
        <begin position="368"/>
        <end position="393"/>
    </location>
</feature>
<proteinExistence type="predicted"/>